<evidence type="ECO:0000313" key="4">
    <source>
        <dbReference type="Proteomes" id="UP000267517"/>
    </source>
</evidence>
<dbReference type="AlphaFoldDB" id="A0A250KIZ0"/>
<dbReference type="PROSITE" id="PS51257">
    <property type="entry name" value="PROKAR_LIPOPROTEIN"/>
    <property type="match status" value="1"/>
</dbReference>
<keyword evidence="1" id="KW-0732">Signal</keyword>
<proteinExistence type="predicted"/>
<dbReference type="Pfam" id="PF13004">
    <property type="entry name" value="BACON"/>
    <property type="match status" value="1"/>
</dbReference>
<feature type="signal peptide" evidence="1">
    <location>
        <begin position="1"/>
        <end position="25"/>
    </location>
</feature>
<evidence type="ECO:0000259" key="2">
    <source>
        <dbReference type="Pfam" id="PF13004"/>
    </source>
</evidence>
<dbReference type="Gene3D" id="2.60.120.260">
    <property type="entry name" value="Galactose-binding domain-like"/>
    <property type="match status" value="1"/>
</dbReference>
<name>A0A250KIZ0_9BACT</name>
<dbReference type="InterPro" id="IPR024361">
    <property type="entry name" value="BACON"/>
</dbReference>
<dbReference type="Gene3D" id="2.60.40.10">
    <property type="entry name" value="Immunoglobulins"/>
    <property type="match status" value="1"/>
</dbReference>
<organism evidence="3 4">
    <name type="scientific">Prevotella melaninogenica</name>
    <dbReference type="NCBI Taxonomy" id="28132"/>
    <lineage>
        <taxon>Bacteria</taxon>
        <taxon>Pseudomonadati</taxon>
        <taxon>Bacteroidota</taxon>
        <taxon>Bacteroidia</taxon>
        <taxon>Bacteroidales</taxon>
        <taxon>Prevotellaceae</taxon>
        <taxon>Prevotella</taxon>
    </lineage>
</organism>
<dbReference type="InterPro" id="IPR008979">
    <property type="entry name" value="Galactose-bd-like_sf"/>
</dbReference>
<gene>
    <name evidence="3" type="ORF">PMEL_200400</name>
</gene>
<dbReference type="RefSeq" id="WP_120174982.1">
    <property type="nucleotide sequence ID" value="NZ_AP018050.1"/>
</dbReference>
<evidence type="ECO:0000313" key="3">
    <source>
        <dbReference type="EMBL" id="BBA29874.1"/>
    </source>
</evidence>
<feature type="domain" description="BACON" evidence="2">
    <location>
        <begin position="68"/>
        <end position="122"/>
    </location>
</feature>
<dbReference type="CDD" id="cd14948">
    <property type="entry name" value="BACON"/>
    <property type="match status" value="1"/>
</dbReference>
<accession>A0A250KIZ0</accession>
<sequence>MKLKINFLFILSVLFVGTLGLASCAADYDTDFTGKELEVPHSSQRMISFNKEGGEHQIVVETNVPLDEWKAVSNAEWLTITKNADGKGVTVKAPAYDGFKAREAKITISYGERASYDIKVSQMGLESVLRIPEENPFFNREGTFYSLLESNVTSIDVPVETNLNLDNIVIPDTVSFVRLDASKTVKDNGIVKLHFDMDANTSGETRYCTVRLKSSDNWDASIEYVIEQSAKGYKVRPIYPMASKQASVEMVDLGRTYRIPFQRAASDGNYEIIIPDEAKDWLSTTKKFISGSEVVFTATLNTTDNARSCDVVCKPSNGNAQPFIIHVSQQPFQDIVPTGVNDLNVTPGKGQFNVTWKAPDDVNYEKVIVRAKSNMAGVPESVKEVAATETSCVLNDVFNFAGNYTITVTTQGLRGKNTNAPATATAQANEWSEAVEIPLTASMVSSNSMQAGHEIGSAVDGNKTTYFQTKSNGSTSDPRPYIDITLNEGINGTFYLAFDENKVTTNDRNPKRVNIYASADVITAATPVATHVTYRSANAVSEPLSYTKTNGATITHIRFEPTERKNATKINNGGGSYYWYLAELHLYVYHDEAWKKEQLGL</sequence>
<dbReference type="InterPro" id="IPR013783">
    <property type="entry name" value="Ig-like_fold"/>
</dbReference>
<protein>
    <submittedName>
        <fullName evidence="3">Chitobiase</fullName>
    </submittedName>
</protein>
<evidence type="ECO:0000256" key="1">
    <source>
        <dbReference type="SAM" id="SignalP"/>
    </source>
</evidence>
<feature type="chain" id="PRO_5012354722" evidence="1">
    <location>
        <begin position="26"/>
        <end position="601"/>
    </location>
</feature>
<dbReference type="EMBL" id="AP018050">
    <property type="protein sequence ID" value="BBA29874.1"/>
    <property type="molecule type" value="Genomic_DNA"/>
</dbReference>
<reference evidence="3 4" key="1">
    <citation type="submission" date="2017-05" db="EMBL/GenBank/DDBJ databases">
        <title>whole genome sequence of Prevotella melaninogenica GAI 07411.</title>
        <authorList>
            <person name="Kondo Y."/>
            <person name="Hoshino T."/>
        </authorList>
    </citation>
    <scope>NUCLEOTIDE SEQUENCE [LARGE SCALE GENOMIC DNA]</scope>
    <source>
        <strain evidence="3 4">GAI 07411</strain>
    </source>
</reference>
<dbReference type="Proteomes" id="UP000267517">
    <property type="component" value="Chromosome II"/>
</dbReference>
<dbReference type="SUPFAM" id="SSF49785">
    <property type="entry name" value="Galactose-binding domain-like"/>
    <property type="match status" value="1"/>
</dbReference>
<dbReference type="OrthoDB" id="1001598at2"/>